<accession>A0A484HJI0</accession>
<dbReference type="AlphaFoldDB" id="A0A484HJI0"/>
<name>A0A484HJI0_9BACT</name>
<reference evidence="2" key="1">
    <citation type="submission" date="2019-01" db="EMBL/GenBank/DDBJ databases">
        <authorList>
            <consortium name="Genoscope - CEA"/>
            <person name="William W."/>
        </authorList>
    </citation>
    <scope>NUCLEOTIDE SEQUENCE</scope>
    <source>
        <strain evidence="2">CR-1</strain>
    </source>
</reference>
<gene>
    <name evidence="2" type="ORF">EPICR_40167</name>
</gene>
<organism evidence="2">
    <name type="scientific">uncultured Desulfobacteraceae bacterium</name>
    <dbReference type="NCBI Taxonomy" id="218296"/>
    <lineage>
        <taxon>Bacteria</taxon>
        <taxon>Pseudomonadati</taxon>
        <taxon>Thermodesulfobacteriota</taxon>
        <taxon>Desulfobacteria</taxon>
        <taxon>Desulfobacterales</taxon>
        <taxon>Desulfobacteraceae</taxon>
        <taxon>environmental samples</taxon>
    </lineage>
</organism>
<evidence type="ECO:0000313" key="2">
    <source>
        <dbReference type="EMBL" id="VEN74584.1"/>
    </source>
</evidence>
<sequence>MDAGHRVLIMKCDRYDPERIKEIIREGMEELGVRPWGKILLKPNAVLAHPDLFPHAFTRKEFLDGALGAAAARAKNVREISVGERSAITIPTRFCFKNAGYPKVIKKHGARTYYFEERPQVPVEVKDPNALRRRMVLPKPVAECDFLINLPKFKAHPWTRLTLSLKNFIGIQDDAWRLMDHNTFLEHKIADLQSVIQPKFIAIDAISAGQKTMITPVPFHMGAIVMGTNSCAVDTVGCHMVHVDPSDLIHLKMASERGLGPMRLDEIEVSGDFPLDEVRRRTEGFEFLMERIDEYFGPDGAISCEAGEFPEKHSRDYCWGGCPGALQEAIHIIRELIPDAEKKMKKIRYVTGKTQGPLNIEKDETVIFAGDCASFKGEINGRKVEIKSRYEPGGKKMKSNDMLSKNIKTLAHCFKNRKSPYVRARGCPMSVADVVHYLSAFGKIRNVNFDLKLIIPLNIAYMKMRAAKALSRLGHWLGWG</sequence>
<evidence type="ECO:0000259" key="1">
    <source>
        <dbReference type="Pfam" id="PF04015"/>
    </source>
</evidence>
<dbReference type="InterPro" id="IPR007160">
    <property type="entry name" value="DUF362"/>
</dbReference>
<feature type="domain" description="DUF362" evidence="1">
    <location>
        <begin position="39"/>
        <end position="238"/>
    </location>
</feature>
<protein>
    <recommendedName>
        <fullName evidence="1">DUF362 domain-containing protein</fullName>
    </recommendedName>
</protein>
<dbReference type="EMBL" id="CAACVI010000034">
    <property type="protein sequence ID" value="VEN74584.1"/>
    <property type="molecule type" value="Genomic_DNA"/>
</dbReference>
<dbReference type="Pfam" id="PF04015">
    <property type="entry name" value="DUF362"/>
    <property type="match status" value="1"/>
</dbReference>
<proteinExistence type="predicted"/>